<dbReference type="InterPro" id="IPR012341">
    <property type="entry name" value="6hp_glycosidase-like_sf"/>
</dbReference>
<dbReference type="HOGENOM" id="CLU_820796_0_0_0"/>
<proteinExistence type="predicted"/>
<protein>
    <submittedName>
        <fullName evidence="2">Uncharacterized protein</fullName>
    </submittedName>
</protein>
<evidence type="ECO:0000313" key="2">
    <source>
        <dbReference type="EMBL" id="EHM12888.1"/>
    </source>
</evidence>
<dbReference type="AlphaFoldDB" id="H0UJM0"/>
<evidence type="ECO:0000256" key="1">
    <source>
        <dbReference type="SAM" id="SignalP"/>
    </source>
</evidence>
<evidence type="ECO:0000313" key="3">
    <source>
        <dbReference type="Proteomes" id="UP000003806"/>
    </source>
</evidence>
<gene>
    <name evidence="2" type="ORF">JonanDRAFT_0482</name>
</gene>
<reference evidence="2 3" key="1">
    <citation type="submission" date="2011-11" db="EMBL/GenBank/DDBJ databases">
        <title>The Noncontiguous Finished genome of Jonquetella anthropi DSM 22815.</title>
        <authorList>
            <consortium name="US DOE Joint Genome Institute (JGI-PGF)"/>
            <person name="Lucas S."/>
            <person name="Copeland A."/>
            <person name="Lapidus A."/>
            <person name="Glavina del Rio T."/>
            <person name="Dalin E."/>
            <person name="Tice H."/>
            <person name="Bruce D."/>
            <person name="Goodwin L."/>
            <person name="Pitluck S."/>
            <person name="Peters L."/>
            <person name="Mikhailova N."/>
            <person name="Held B."/>
            <person name="Kyrpides N."/>
            <person name="Mavromatis K."/>
            <person name="Ivanova N."/>
            <person name="Markowitz V."/>
            <person name="Cheng J.-F."/>
            <person name="Hugenholtz P."/>
            <person name="Woyke T."/>
            <person name="Wu D."/>
            <person name="Gronow S."/>
            <person name="Wellnitz S."/>
            <person name="Brambilla E."/>
            <person name="Klenk H.-P."/>
            <person name="Eisen J.A."/>
        </authorList>
    </citation>
    <scope>NUCLEOTIDE SEQUENCE [LARGE SCALE GENOMIC DNA]</scope>
    <source>
        <strain evidence="2 3">DSM 22815</strain>
    </source>
</reference>
<dbReference type="GO" id="GO:0005975">
    <property type="term" value="P:carbohydrate metabolic process"/>
    <property type="evidence" value="ECO:0007669"/>
    <property type="project" value="InterPro"/>
</dbReference>
<dbReference type="Proteomes" id="UP000003806">
    <property type="component" value="Chromosome"/>
</dbReference>
<accession>H0UJM0</accession>
<dbReference type="eggNOG" id="ENOG503485N">
    <property type="taxonomic scope" value="Bacteria"/>
</dbReference>
<dbReference type="RefSeq" id="WP_008520478.1">
    <property type="nucleotide sequence ID" value="NZ_CM001376.1"/>
</dbReference>
<sequence length="338" mass="37608">MKRLPFAAAILCVLLCFVNVRTLRADPLEEAVESYRNNSGLLCDRQAGEMFTRTLALDMIYQAQCGRREAYEKLEKFLLGAFRSPLGLVYHSLDKAFQPMGQESWLADNMTACRALAEGYGRWGGQERKAATLSIGRSVLKYLRHRGKFAQSVSWRDPIWGVHLIDRGAEAPLFLLDVAVMDRLSRWDEAWKQQAQKSLGELAAGCVVPWQDEKTPQNGREYLLPLVYLTEMGFLPLRGLEEFRLRLREWPYALVEGAEPSVGIGALCAVLYCMAGSEQQAGALLDAMTRRFSSGRVTSGLLAGAGQKPSLDDNLLFLIARAQVQTRSRRGGNAASGQ</sequence>
<dbReference type="Gene3D" id="1.50.10.10">
    <property type="match status" value="1"/>
</dbReference>
<keyword evidence="3" id="KW-1185">Reference proteome</keyword>
<keyword evidence="1" id="KW-0732">Signal</keyword>
<name>H0UJM0_9BACT</name>
<feature type="chain" id="PRO_5003541938" evidence="1">
    <location>
        <begin position="26"/>
        <end position="338"/>
    </location>
</feature>
<feature type="signal peptide" evidence="1">
    <location>
        <begin position="1"/>
        <end position="25"/>
    </location>
</feature>
<organism evidence="2 3">
    <name type="scientific">Jonquetella anthropi DSM 22815</name>
    <dbReference type="NCBI Taxonomy" id="885272"/>
    <lineage>
        <taxon>Bacteria</taxon>
        <taxon>Thermotogati</taxon>
        <taxon>Synergistota</taxon>
        <taxon>Synergistia</taxon>
        <taxon>Synergistales</taxon>
        <taxon>Dethiosulfovibrionaceae</taxon>
        <taxon>Jonquetella</taxon>
    </lineage>
</organism>
<dbReference type="EMBL" id="CM001376">
    <property type="protein sequence ID" value="EHM12888.1"/>
    <property type="molecule type" value="Genomic_DNA"/>
</dbReference>